<feature type="transmembrane region" description="Helical" evidence="1">
    <location>
        <begin position="31"/>
        <end position="50"/>
    </location>
</feature>
<sequence>MEKFKELSIEEMQEVEGVLFLVLYYLQKQLLILWQELQMFIAINLIIIGLKYDMKNKYHNHERAIKTRVN</sequence>
<name>A0A1H5VX79_9BACT</name>
<dbReference type="Proteomes" id="UP000236736">
    <property type="component" value="Unassembled WGS sequence"/>
</dbReference>
<keyword evidence="1" id="KW-0812">Transmembrane</keyword>
<keyword evidence="3" id="KW-1185">Reference proteome</keyword>
<accession>A0A1H5VX79</accession>
<dbReference type="NCBIfam" id="TIGR01847">
    <property type="entry name" value="bacteriocin_sig"/>
    <property type="match status" value="1"/>
</dbReference>
<keyword evidence="1" id="KW-1133">Transmembrane helix</keyword>
<evidence type="ECO:0000313" key="2">
    <source>
        <dbReference type="EMBL" id="SEF91885.1"/>
    </source>
</evidence>
<dbReference type="EMBL" id="FNVR01000008">
    <property type="protein sequence ID" value="SEF91885.1"/>
    <property type="molecule type" value="Genomic_DNA"/>
</dbReference>
<organism evidence="2 3">
    <name type="scientific">Algoriphagus boritolerans DSM 17298 = JCM 18970</name>
    <dbReference type="NCBI Taxonomy" id="1120964"/>
    <lineage>
        <taxon>Bacteria</taxon>
        <taxon>Pseudomonadati</taxon>
        <taxon>Bacteroidota</taxon>
        <taxon>Cytophagia</taxon>
        <taxon>Cytophagales</taxon>
        <taxon>Cyclobacteriaceae</taxon>
        <taxon>Algoriphagus</taxon>
    </lineage>
</organism>
<dbReference type="AlphaFoldDB" id="A0A1H5VX79"/>
<reference evidence="3" key="1">
    <citation type="submission" date="2016-10" db="EMBL/GenBank/DDBJ databases">
        <authorList>
            <person name="Varghese N."/>
            <person name="Submissions S."/>
        </authorList>
    </citation>
    <scope>NUCLEOTIDE SEQUENCE [LARGE SCALE GENOMIC DNA]</scope>
    <source>
        <strain evidence="3">DSM 17298</strain>
    </source>
</reference>
<evidence type="ECO:0000256" key="1">
    <source>
        <dbReference type="SAM" id="Phobius"/>
    </source>
</evidence>
<keyword evidence="1" id="KW-0472">Membrane</keyword>
<dbReference type="InterPro" id="IPR010133">
    <property type="entry name" value="Bacteriocin_signal_seq"/>
</dbReference>
<evidence type="ECO:0000313" key="3">
    <source>
        <dbReference type="Proteomes" id="UP000236736"/>
    </source>
</evidence>
<proteinExistence type="predicted"/>
<gene>
    <name evidence="2" type="ORF">SAMN03080598_01862</name>
</gene>
<protein>
    <submittedName>
        <fullName evidence="2">Bacteriocin-type signal sequence-containing protein</fullName>
    </submittedName>
</protein>